<reference evidence="11" key="1">
    <citation type="journal article" date="2010" name="Nat. Biotechnol.">
        <title>Draft genome sequence of the oilseed species Ricinus communis.</title>
        <authorList>
            <person name="Chan A.P."/>
            <person name="Crabtree J."/>
            <person name="Zhao Q."/>
            <person name="Lorenzi H."/>
            <person name="Orvis J."/>
            <person name="Puiu D."/>
            <person name="Melake-Berhan A."/>
            <person name="Jones K.M."/>
            <person name="Redman J."/>
            <person name="Chen G."/>
            <person name="Cahoon E.B."/>
            <person name="Gedil M."/>
            <person name="Stanke M."/>
            <person name="Haas B.J."/>
            <person name="Wortman J.R."/>
            <person name="Fraser-Liggett C.M."/>
            <person name="Ravel J."/>
            <person name="Rabinowicz P.D."/>
        </authorList>
    </citation>
    <scope>NUCLEOTIDE SEQUENCE [LARGE SCALE GENOMIC DNA]</scope>
    <source>
        <strain evidence="11">cv. Hale</strain>
    </source>
</reference>
<keyword evidence="4 8" id="KW-0560">Oxidoreductase</keyword>
<keyword evidence="6 8" id="KW-0503">Monooxygenase</keyword>
<evidence type="ECO:0000313" key="11">
    <source>
        <dbReference type="Proteomes" id="UP000008311"/>
    </source>
</evidence>
<dbReference type="InterPro" id="IPR001128">
    <property type="entry name" value="Cyt_P450"/>
</dbReference>
<comment type="similarity">
    <text evidence="1 8">Belongs to the cytochrome P450 family.</text>
</comment>
<feature type="binding site" description="axial binding residue" evidence="7">
    <location>
        <position position="461"/>
    </location>
    <ligand>
        <name>heme</name>
        <dbReference type="ChEBI" id="CHEBI:30413"/>
    </ligand>
    <ligandPart>
        <name>Fe</name>
        <dbReference type="ChEBI" id="CHEBI:18248"/>
    </ligandPart>
</feature>
<evidence type="ECO:0000256" key="4">
    <source>
        <dbReference type="ARBA" id="ARBA00023002"/>
    </source>
</evidence>
<dbReference type="Pfam" id="PF00067">
    <property type="entry name" value="p450"/>
    <property type="match status" value="1"/>
</dbReference>
<evidence type="ECO:0000313" key="10">
    <source>
        <dbReference type="EMBL" id="EEF52484.1"/>
    </source>
</evidence>
<dbReference type="EMBL" id="EQ973772">
    <property type="protein sequence ID" value="EEF52484.1"/>
    <property type="molecule type" value="Genomic_DNA"/>
</dbReference>
<dbReference type="GO" id="GO:0005506">
    <property type="term" value="F:iron ion binding"/>
    <property type="evidence" value="ECO:0007669"/>
    <property type="project" value="InterPro"/>
</dbReference>
<dbReference type="Gene3D" id="1.10.630.10">
    <property type="entry name" value="Cytochrome P450"/>
    <property type="match status" value="1"/>
</dbReference>
<keyword evidence="9" id="KW-0472">Membrane</keyword>
<feature type="transmembrane region" description="Helical" evidence="9">
    <location>
        <begin position="309"/>
        <end position="338"/>
    </location>
</feature>
<keyword evidence="9" id="KW-1133">Transmembrane helix</keyword>
<dbReference type="InterPro" id="IPR036396">
    <property type="entry name" value="Cyt_P450_sf"/>
</dbReference>
<protein>
    <submittedName>
        <fullName evidence="10">Cytochrome P450, putative</fullName>
        <ecNumber evidence="10">1.14.13.88</ecNumber>
    </submittedName>
</protein>
<keyword evidence="11" id="KW-1185">Reference proteome</keyword>
<dbReference type="PANTHER" id="PTHR47947:SF19">
    <property type="entry name" value="CYTOCHROME P450 82C3-RELATED"/>
    <property type="match status" value="1"/>
</dbReference>
<dbReference type="Proteomes" id="UP000008311">
    <property type="component" value="Unassembled WGS sequence"/>
</dbReference>
<dbReference type="InParanoid" id="B9R7K4"/>
<organism evidence="10 11">
    <name type="scientific">Ricinus communis</name>
    <name type="common">Castor bean</name>
    <dbReference type="NCBI Taxonomy" id="3988"/>
    <lineage>
        <taxon>Eukaryota</taxon>
        <taxon>Viridiplantae</taxon>
        <taxon>Streptophyta</taxon>
        <taxon>Embryophyta</taxon>
        <taxon>Tracheophyta</taxon>
        <taxon>Spermatophyta</taxon>
        <taxon>Magnoliopsida</taxon>
        <taxon>eudicotyledons</taxon>
        <taxon>Gunneridae</taxon>
        <taxon>Pentapetalae</taxon>
        <taxon>rosids</taxon>
        <taxon>fabids</taxon>
        <taxon>Malpighiales</taxon>
        <taxon>Euphorbiaceae</taxon>
        <taxon>Acalyphoideae</taxon>
        <taxon>Acalypheae</taxon>
        <taxon>Ricinus</taxon>
    </lineage>
</organism>
<evidence type="ECO:0000256" key="3">
    <source>
        <dbReference type="ARBA" id="ARBA00022723"/>
    </source>
</evidence>
<dbReference type="PROSITE" id="PS00086">
    <property type="entry name" value="CYTOCHROME_P450"/>
    <property type="match status" value="1"/>
</dbReference>
<evidence type="ECO:0000256" key="1">
    <source>
        <dbReference type="ARBA" id="ARBA00010617"/>
    </source>
</evidence>
<keyword evidence="9" id="KW-0812">Transmembrane</keyword>
<evidence type="ECO:0000256" key="6">
    <source>
        <dbReference type="ARBA" id="ARBA00023033"/>
    </source>
</evidence>
<dbReference type="PRINTS" id="PR00385">
    <property type="entry name" value="P450"/>
</dbReference>
<evidence type="ECO:0000256" key="7">
    <source>
        <dbReference type="PIRSR" id="PIRSR602401-1"/>
    </source>
</evidence>
<dbReference type="GO" id="GO:0004497">
    <property type="term" value="F:monooxygenase activity"/>
    <property type="evidence" value="ECO:0000318"/>
    <property type="project" value="GO_Central"/>
</dbReference>
<proteinExistence type="inferred from homology"/>
<dbReference type="CDD" id="cd20654">
    <property type="entry name" value="CYP82"/>
    <property type="match status" value="1"/>
</dbReference>
<keyword evidence="3 7" id="KW-0479">Metal-binding</keyword>
<dbReference type="STRING" id="3988.B9R7K4"/>
<dbReference type="GO" id="GO:0016705">
    <property type="term" value="F:oxidoreductase activity, acting on paired donors, with incorporation or reduction of molecular oxygen"/>
    <property type="evidence" value="ECO:0007669"/>
    <property type="project" value="InterPro"/>
</dbReference>
<dbReference type="AlphaFoldDB" id="B9R7K4"/>
<dbReference type="GO" id="GO:0020037">
    <property type="term" value="F:heme binding"/>
    <property type="evidence" value="ECO:0007669"/>
    <property type="project" value="InterPro"/>
</dbReference>
<dbReference type="EC" id="1.14.13.88" evidence="10"/>
<evidence type="ECO:0000256" key="2">
    <source>
        <dbReference type="ARBA" id="ARBA00022617"/>
    </source>
</evidence>
<keyword evidence="5 7" id="KW-0408">Iron</keyword>
<evidence type="ECO:0000256" key="5">
    <source>
        <dbReference type="ARBA" id="ARBA00023004"/>
    </source>
</evidence>
<dbReference type="InterPro" id="IPR002401">
    <property type="entry name" value="Cyt_P450_E_grp-I"/>
</dbReference>
<dbReference type="PRINTS" id="PR00463">
    <property type="entry name" value="EP450I"/>
</dbReference>
<evidence type="ECO:0000256" key="8">
    <source>
        <dbReference type="RuleBase" id="RU000461"/>
    </source>
</evidence>
<dbReference type="eggNOG" id="KOG0156">
    <property type="taxonomic scope" value="Eukaryota"/>
</dbReference>
<dbReference type="InterPro" id="IPR050651">
    <property type="entry name" value="Plant_Cytochrome_P450_Monoox"/>
</dbReference>
<sequence length="526" mass="59010">MDSLLELTTIAVFFSFIILCSAWLRGTKRSRGSNVREAPEPAGAWPIIGHLRVLGGADKLLHKTLGLMADKYGPAFNIRIGSHRAFVIASKELAKECLTTNDKAVASRPTTAATERMCYNHAVFGFAPYSSHWREMRKIVMFELLSNRRLEMVKNVQASEVDIGLRKLYNLWADNGCLPVLVELKQWFQDVTFNVIVRMVAGKRYAGSSDDYEARLCQKAISQFYHLMGIFVVSDALPFLWWLDLEGHKKAMKETAKDLDTVLAGWLEEHLQRRVPGEVKTEVQQDFIDVMLSLEEKGNLSGFLYDADISIKATCLALIAGASGTTTTTLIWAISLLLNNQAALKKAQEELDQHIGTERQVDESDLKNLVYLQAIIKETLRLYPVAPLIPREFMEDCTIGGYHVAAGTRLLINVWKIHRDPRFWTNPLAFEPGRFLTSHADIDVRGQHFELIPFGSGRRSCPGAPFGLHALHLALARFLHAFDLATPMDQPIDMSEMPGTHVPKATPLEVLVSPRLPAKLYRCAEV</sequence>
<accession>B9R7K4</accession>
<keyword evidence="2 7" id="KW-0349">Heme</keyword>
<dbReference type="InterPro" id="IPR017972">
    <property type="entry name" value="Cyt_P450_CS"/>
</dbReference>
<name>B9R7K4_RICCO</name>
<evidence type="ECO:0000256" key="9">
    <source>
        <dbReference type="SAM" id="Phobius"/>
    </source>
</evidence>
<comment type="cofactor">
    <cofactor evidence="7">
        <name>heme</name>
        <dbReference type="ChEBI" id="CHEBI:30413"/>
    </cofactor>
</comment>
<dbReference type="SUPFAM" id="SSF48264">
    <property type="entry name" value="Cytochrome P450"/>
    <property type="match status" value="1"/>
</dbReference>
<feature type="transmembrane region" description="Helical" evidence="9">
    <location>
        <begin position="6"/>
        <end position="24"/>
    </location>
</feature>
<dbReference type="FunFam" id="1.10.630.10:FF:000026">
    <property type="entry name" value="Cytochrome P450 82C4"/>
    <property type="match status" value="1"/>
</dbReference>
<dbReference type="FunCoup" id="B9R7K4">
    <property type="interactions" value="194"/>
</dbReference>
<dbReference type="PANTHER" id="PTHR47947">
    <property type="entry name" value="CYTOCHROME P450 82C3-RELATED"/>
    <property type="match status" value="1"/>
</dbReference>
<feature type="transmembrane region" description="Helical" evidence="9">
    <location>
        <begin position="224"/>
        <end position="243"/>
    </location>
</feature>
<gene>
    <name evidence="10" type="ORF">RCOM_1592650</name>
</gene>